<evidence type="ECO:0000256" key="1">
    <source>
        <dbReference type="SAM" id="SignalP"/>
    </source>
</evidence>
<feature type="signal peptide" evidence="1">
    <location>
        <begin position="1"/>
        <end position="18"/>
    </location>
</feature>
<comment type="caution">
    <text evidence="2">The sequence shown here is derived from an EMBL/GenBank/DDBJ whole genome shotgun (WGS) entry which is preliminary data.</text>
</comment>
<accession>A0ABP9UX77</accession>
<dbReference type="EMBL" id="BAABRI010000030">
    <property type="protein sequence ID" value="GAA5484664.1"/>
    <property type="molecule type" value="Genomic_DNA"/>
</dbReference>
<sequence>MKKRPHVLVVLASMSVFAAALPVRGASLAGSTVIFDSFTPPNMGGFSSGDQGLLTEITVTSDTRITEFSILNELFQPGYLRFALLSYPDPDFLILTAPTGFGQDAPGIPTWKSSGPVDLLLEAGHTYLVGYAHDVSLNDYLDYVSESQNGIESNTNLHLLDGFEDPSYDRLFHSGADGAIRLSVIPEANPCLLILSSCLMGAFRRRRRSVGS</sequence>
<feature type="chain" id="PRO_5047202201" evidence="1">
    <location>
        <begin position="19"/>
        <end position="212"/>
    </location>
</feature>
<reference evidence="2 3" key="1">
    <citation type="submission" date="2024-02" db="EMBL/GenBank/DDBJ databases">
        <title>Haloferula sargassicola NBRC 104335.</title>
        <authorList>
            <person name="Ichikawa N."/>
            <person name="Katano-Makiyama Y."/>
            <person name="Hidaka K."/>
        </authorList>
    </citation>
    <scope>NUCLEOTIDE SEQUENCE [LARGE SCALE GENOMIC DNA]</scope>
    <source>
        <strain evidence="2 3">NBRC 104335</strain>
    </source>
</reference>
<evidence type="ECO:0000313" key="2">
    <source>
        <dbReference type="EMBL" id="GAA5484664.1"/>
    </source>
</evidence>
<keyword evidence="1" id="KW-0732">Signal</keyword>
<dbReference type="Proteomes" id="UP001476282">
    <property type="component" value="Unassembled WGS sequence"/>
</dbReference>
<evidence type="ECO:0000313" key="3">
    <source>
        <dbReference type="Proteomes" id="UP001476282"/>
    </source>
</evidence>
<organism evidence="2 3">
    <name type="scientific">Haloferula sargassicola</name>
    <dbReference type="NCBI Taxonomy" id="490096"/>
    <lineage>
        <taxon>Bacteria</taxon>
        <taxon>Pseudomonadati</taxon>
        <taxon>Verrucomicrobiota</taxon>
        <taxon>Verrucomicrobiia</taxon>
        <taxon>Verrucomicrobiales</taxon>
        <taxon>Verrucomicrobiaceae</taxon>
        <taxon>Haloferula</taxon>
    </lineage>
</organism>
<keyword evidence="3" id="KW-1185">Reference proteome</keyword>
<protein>
    <submittedName>
        <fullName evidence="2">Uncharacterized protein</fullName>
    </submittedName>
</protein>
<proteinExistence type="predicted"/>
<name>A0ABP9UX77_9BACT</name>
<dbReference type="RefSeq" id="WP_353568769.1">
    <property type="nucleotide sequence ID" value="NZ_BAABRI010000030.1"/>
</dbReference>
<gene>
    <name evidence="2" type="ORF">Hsar01_03910</name>
</gene>